<comment type="similarity">
    <text evidence="2">Belongs to the THOC2 family.</text>
</comment>
<dbReference type="GO" id="GO:0006368">
    <property type="term" value="P:transcription elongation by RNA polymerase II"/>
    <property type="evidence" value="ECO:0007669"/>
    <property type="project" value="EnsemblFungi"/>
</dbReference>
<evidence type="ECO:0000256" key="4">
    <source>
        <dbReference type="ARBA" id="ARBA00023242"/>
    </source>
</evidence>
<accession>G0WCW0</accession>
<dbReference type="PANTHER" id="PTHR21597">
    <property type="entry name" value="THO2 PROTEIN"/>
    <property type="match status" value="1"/>
</dbReference>
<gene>
    <name evidence="9" type="primary">NDAI0F03030</name>
    <name evidence="9" type="ordered locus">NDAI_0F03030</name>
</gene>
<evidence type="ECO:0000259" key="8">
    <source>
        <dbReference type="Pfam" id="PF16134"/>
    </source>
</evidence>
<dbReference type="GeneID" id="11496959"/>
<evidence type="ECO:0000256" key="2">
    <source>
        <dbReference type="ARBA" id="ARBA00007857"/>
    </source>
</evidence>
<dbReference type="PANTHER" id="PTHR21597:SF0">
    <property type="entry name" value="THO COMPLEX SUBUNIT 2"/>
    <property type="match status" value="1"/>
</dbReference>
<evidence type="ECO:0000313" key="10">
    <source>
        <dbReference type="Proteomes" id="UP000000689"/>
    </source>
</evidence>
<dbReference type="RefSeq" id="XP_003670864.1">
    <property type="nucleotide sequence ID" value="XM_003670816.1"/>
</dbReference>
<dbReference type="HOGENOM" id="CLU_003123_0_0_1"/>
<feature type="domain" description="THO complex subunitTHOC2 C-terminal" evidence="6">
    <location>
        <begin position="986"/>
        <end position="1159"/>
    </location>
</feature>
<dbReference type="GO" id="GO:0034063">
    <property type="term" value="P:stress granule assembly"/>
    <property type="evidence" value="ECO:0007669"/>
    <property type="project" value="EnsemblFungi"/>
</dbReference>
<feature type="domain" description="THO complex subunit 2 N-terminal" evidence="8">
    <location>
        <begin position="36"/>
        <end position="681"/>
    </location>
</feature>
<feature type="compositionally biased region" description="Polar residues" evidence="5">
    <location>
        <begin position="1610"/>
        <end position="1619"/>
    </location>
</feature>
<dbReference type="InterPro" id="IPR040007">
    <property type="entry name" value="Tho2"/>
</dbReference>
<feature type="compositionally biased region" description="Basic and acidic residues" evidence="5">
    <location>
        <begin position="1620"/>
        <end position="1632"/>
    </location>
</feature>
<feature type="region of interest" description="Disordered" evidence="5">
    <location>
        <begin position="1298"/>
        <end position="1323"/>
    </location>
</feature>
<name>G0WCW0_NAUDC</name>
<dbReference type="GO" id="GO:2001209">
    <property type="term" value="P:positive regulation of transcription elongation by RNA polymerase I"/>
    <property type="evidence" value="ECO:0007669"/>
    <property type="project" value="EnsemblFungi"/>
</dbReference>
<feature type="domain" description="THO complex subunitTHOC2 N-terminal" evidence="7">
    <location>
        <begin position="683"/>
        <end position="757"/>
    </location>
</feature>
<dbReference type="GO" id="GO:0006406">
    <property type="term" value="P:mRNA export from nucleus"/>
    <property type="evidence" value="ECO:0007669"/>
    <property type="project" value="EnsemblFungi"/>
</dbReference>
<dbReference type="Pfam" id="PF11732">
    <property type="entry name" value="Thoc2"/>
    <property type="match status" value="1"/>
</dbReference>
<dbReference type="GO" id="GO:0031124">
    <property type="term" value="P:mRNA 3'-end processing"/>
    <property type="evidence" value="ECO:0007669"/>
    <property type="project" value="EnsemblFungi"/>
</dbReference>
<dbReference type="Pfam" id="PF16134">
    <property type="entry name" value="THOC2_N"/>
    <property type="match status" value="1"/>
</dbReference>
<evidence type="ECO:0000259" key="6">
    <source>
        <dbReference type="Pfam" id="PF11262"/>
    </source>
</evidence>
<feature type="region of interest" description="Disordered" evidence="5">
    <location>
        <begin position="1428"/>
        <end position="1654"/>
    </location>
</feature>
<evidence type="ECO:0000313" key="9">
    <source>
        <dbReference type="EMBL" id="CCD25621.1"/>
    </source>
</evidence>
<dbReference type="GO" id="GO:0000446">
    <property type="term" value="C:nucleoplasmic THO complex"/>
    <property type="evidence" value="ECO:0007669"/>
    <property type="project" value="EnsemblFungi"/>
</dbReference>
<dbReference type="KEGG" id="ndi:NDAI_0F03030"/>
<dbReference type="EMBL" id="HE580272">
    <property type="protein sequence ID" value="CCD25621.1"/>
    <property type="molecule type" value="Genomic_DNA"/>
</dbReference>
<evidence type="ECO:0000256" key="1">
    <source>
        <dbReference type="ARBA" id="ARBA00004123"/>
    </source>
</evidence>
<dbReference type="Proteomes" id="UP000000689">
    <property type="component" value="Chromosome 6"/>
</dbReference>
<dbReference type="GO" id="GO:0003729">
    <property type="term" value="F:mRNA binding"/>
    <property type="evidence" value="ECO:0007669"/>
    <property type="project" value="TreeGrafter"/>
</dbReference>
<evidence type="ECO:0000256" key="5">
    <source>
        <dbReference type="SAM" id="MobiDB-lite"/>
    </source>
</evidence>
<protein>
    <recommendedName>
        <fullName evidence="3">THO complex subunit 2</fullName>
    </recommendedName>
</protein>
<dbReference type="GO" id="GO:0006310">
    <property type="term" value="P:DNA recombination"/>
    <property type="evidence" value="ECO:0007669"/>
    <property type="project" value="EnsemblFungi"/>
</dbReference>
<sequence>MASTDPVSFITRLNTLAKDHFNSSNSLLPVTETFATNNIQNWETTHADLCSKFSNLQTDDEKEDWLKKFFQELFEIILQNITNKVTLPLQKIAKTINELCLTKSPGSRTNYSSMVGKLFIAVSSSIPTISNTGTTDLLILLKSIPMIQDEIFKFSWLSSKLISKNQTALLRHLLKKSKYELKKFNLFFENSVGYSELAVLFFMAYSDSDNFIKIDYYLDQMYMIIGKFSLDSLRSLDLFLIVSNEYLTNHYRFIIEFLKRSDFWPKSDVENIVAANIVAFYLNKNNSVTNSNEEFTNQEEEEEDIQRSNNHQTEFVDNYIDLCCLLIKNGFIEFLTLWHNLVPEIEDLESFLDDFENNLELASMKGIENPLAMAAALTMDDDDNYSSDKRSRNVQKEEGIEVAVEETDKEEKLEKEKENIRLRMLNSGKIKLLKRLLTHGCLEESIFILQKYPRVKLIDDEIPKLLVRIFEYIIEPMYEKTQFSRSINRDNALSTASSLIAVENEILSVKPKLYTELKVHDPFCPFELNTSFQFYYPEWSQNLKQVNSMEEFFKISHELYSLLGPSLAKGPTLITKLCRIGIFDIYENKESTETIEKWVDYVRTFIFPTIPVLESNPMVTTEIYSIMKFFPFERRYFMYNEMMTKLSQDSLIIKVNFNKAEREAKVKLKILSTDTIDQEAREFSKLISTNPLATLVPIVKQIENYDKVAELIIITTKLFNDFAYDVLQYVILSRLTLTRPAVQFDGVNQATWVSRLATFIAGLAKNSPNMDITNIITYITKTLHNGNIIAVTALKELIITVSGIRDQNNINSKCLIMLNSGSQLKRAARKIIFDFRDDNFPLASNLVSYFARQNAISEIILLLFKLNLAANTQDFHYKILSSRCDEMNTLLWSFIELVKFCYKNNEAAFEENVIGFNTLINEYHFPTSWAFHIWRDYFENQSRKLEEFKGTEDEPQFTELKEKTDHNDKVLMDAQYVGPNLLEFPKDFFITFWKLSLYDIRFDKTLYDELKEDLETEKLKCTFARRKHILSNHIKELLINCISHQRTFNKTKQMFEGTKTAGYERFSEGEIRTFLQFCIIPRAIFSPSDALYSSYFILQVFDTQNMFEIYGILFNSKILPTLLFSCTTSEASNLGIFFMNLLESLESNRKQSQYTNEECQQIFTWYCSLTDQIVQLLMEKNYMSIRNGIEFMRLASNVFPVIDSHIGLVSKILEANLVSEEREDIILPTNALLGHLKARLRKHLVKEEDVYKFDELERKAKELHDAEIEEIKAYHTLLQNEKKETELRKKLEFNKKRREESQKRVAENSVPADEESKNKYSTMKRSELPNGKVLTLIDRIARSLVKGEVVNAIDMLEDGHEKDDAKKLLRMTIPIREFRHAMFEIFLDYFKSVLPTNHGRDVDDKFDYLSKVCQHIPEQRNATVSDIYAETTGDEKSNRVSRYNLDNRYENRASATGREQPKSSHKNNFSDIRPSRSPTRVFSRTARQGINEQTKLTKPSSDVKGFDKSKIPAAPVFGSTPSGPSKPTAAVQPQHLPTKPSTKNPNSIAPRQMRTFGKEVPRKHELSSTMEERNMKRFKKEVPRDSSQYRRPQQDYRPPRDNSGDRSRFNRNVPSSNISHNRDPRPTADRNRPTKGNGLPQGPKGSSSGSRYQK</sequence>
<dbReference type="GO" id="GO:0000781">
    <property type="term" value="C:chromosome, telomeric region"/>
    <property type="evidence" value="ECO:0007669"/>
    <property type="project" value="EnsemblFungi"/>
</dbReference>
<dbReference type="OMA" id="QERWTCI"/>
<dbReference type="OrthoDB" id="29024at2759"/>
<dbReference type="eggNOG" id="KOG1874">
    <property type="taxonomic scope" value="Eukaryota"/>
</dbReference>
<organism evidence="9 10">
    <name type="scientific">Naumovozyma dairenensis (strain ATCC 10597 / BCRC 20456 / CBS 421 / NBRC 0211 / NRRL Y-12639)</name>
    <name type="common">Saccharomyces dairenensis</name>
    <dbReference type="NCBI Taxonomy" id="1071378"/>
    <lineage>
        <taxon>Eukaryota</taxon>
        <taxon>Fungi</taxon>
        <taxon>Dikarya</taxon>
        <taxon>Ascomycota</taxon>
        <taxon>Saccharomycotina</taxon>
        <taxon>Saccharomycetes</taxon>
        <taxon>Saccharomycetales</taxon>
        <taxon>Saccharomycetaceae</taxon>
        <taxon>Naumovozyma</taxon>
    </lineage>
</organism>
<dbReference type="GO" id="GO:0000445">
    <property type="term" value="C:THO complex part of transcription export complex"/>
    <property type="evidence" value="ECO:0007669"/>
    <property type="project" value="EnsemblFungi"/>
</dbReference>
<dbReference type="GO" id="GO:0006283">
    <property type="term" value="P:transcription-coupled nucleotide-excision repair"/>
    <property type="evidence" value="ECO:0007669"/>
    <property type="project" value="EnsemblFungi"/>
</dbReference>
<comment type="subcellular location">
    <subcellularLocation>
        <location evidence="1">Nucleus</location>
    </subcellularLocation>
</comment>
<feature type="compositionally biased region" description="Polar residues" evidence="5">
    <location>
        <begin position="1539"/>
        <end position="1549"/>
    </location>
</feature>
<dbReference type="InterPro" id="IPR021418">
    <property type="entry name" value="THO_THOC2_C"/>
</dbReference>
<feature type="compositionally biased region" description="Polar residues" evidence="5">
    <location>
        <begin position="1644"/>
        <end position="1654"/>
    </location>
</feature>
<evidence type="ECO:0000259" key="7">
    <source>
        <dbReference type="Pfam" id="PF11732"/>
    </source>
</evidence>
<dbReference type="STRING" id="1071378.G0WCW0"/>
<dbReference type="GO" id="GO:0097185">
    <property type="term" value="P:cellular response to azide"/>
    <property type="evidence" value="ECO:0007669"/>
    <property type="project" value="EnsemblFungi"/>
</dbReference>
<dbReference type="InterPro" id="IPR032302">
    <property type="entry name" value="THOC2_N"/>
</dbReference>
<keyword evidence="4" id="KW-0539">Nucleus</keyword>
<keyword evidence="10" id="KW-1185">Reference proteome</keyword>
<evidence type="ECO:0000256" key="3">
    <source>
        <dbReference type="ARBA" id="ARBA00019596"/>
    </source>
</evidence>
<dbReference type="InterPro" id="IPR021726">
    <property type="entry name" value="THO_THOC2_N"/>
</dbReference>
<feature type="compositionally biased region" description="Polar residues" evidence="5">
    <location>
        <begin position="1466"/>
        <end position="1500"/>
    </location>
</feature>
<proteinExistence type="inferred from homology"/>
<reference evidence="9 10" key="1">
    <citation type="journal article" date="2011" name="Proc. Natl. Acad. Sci. U.S.A.">
        <title>Evolutionary erosion of yeast sex chromosomes by mating-type switching accidents.</title>
        <authorList>
            <person name="Gordon J.L."/>
            <person name="Armisen D."/>
            <person name="Proux-Wera E."/>
            <person name="Oheigeartaigh S.S."/>
            <person name="Byrne K.P."/>
            <person name="Wolfe K.H."/>
        </authorList>
    </citation>
    <scope>NUCLEOTIDE SEQUENCE [LARGE SCALE GENOMIC DNA]</scope>
    <source>
        <strain evidence="10">ATCC 10597 / BCRC 20456 / CBS 421 / NBRC 0211 / NRRL Y-12639</strain>
    </source>
</reference>
<feature type="compositionally biased region" description="Basic and acidic residues" evidence="5">
    <location>
        <begin position="1556"/>
        <end position="1608"/>
    </location>
</feature>
<dbReference type="Pfam" id="PF11262">
    <property type="entry name" value="Tho2"/>
    <property type="match status" value="1"/>
</dbReference>